<protein>
    <submittedName>
        <fullName evidence="4">Uncharacterized protein</fullName>
    </submittedName>
</protein>
<feature type="compositionally biased region" description="Low complexity" evidence="1">
    <location>
        <begin position="109"/>
        <end position="118"/>
    </location>
</feature>
<evidence type="ECO:0000256" key="1">
    <source>
        <dbReference type="SAM" id="MobiDB-lite"/>
    </source>
</evidence>
<feature type="region of interest" description="Disordered" evidence="1">
    <location>
        <begin position="58"/>
        <end position="145"/>
    </location>
</feature>
<evidence type="ECO:0000313" key="4">
    <source>
        <dbReference type="EMBL" id="DAE10933.1"/>
    </source>
</evidence>
<dbReference type="EMBL" id="BK015523">
    <property type="protein sequence ID" value="DAE10933.1"/>
    <property type="molecule type" value="Genomic_DNA"/>
</dbReference>
<accession>A0A8S5PWV8</accession>
<dbReference type="NCBIfam" id="TIGR02220">
    <property type="entry name" value="phg_TIGR02220"/>
    <property type="match status" value="1"/>
</dbReference>
<feature type="domain" description="DUF6291" evidence="3">
    <location>
        <begin position="4"/>
        <end position="73"/>
    </location>
</feature>
<dbReference type="InterPro" id="IPR011741">
    <property type="entry name" value="Phg_2220_C"/>
</dbReference>
<dbReference type="InterPro" id="IPR046258">
    <property type="entry name" value="DUF6291"/>
</dbReference>
<name>A0A8S5PWV8_9CAUD</name>
<reference evidence="4" key="1">
    <citation type="journal article" date="2021" name="Proc. Natl. Acad. Sci. U.S.A.">
        <title>A Catalog of Tens of Thousands of Viruses from Human Metagenomes Reveals Hidden Associations with Chronic Diseases.</title>
        <authorList>
            <person name="Tisza M.J."/>
            <person name="Buck C.B."/>
        </authorList>
    </citation>
    <scope>NUCLEOTIDE SEQUENCE</scope>
    <source>
        <strain evidence="4">CtPsO101</strain>
    </source>
</reference>
<sequence>MRDSVVFYRSFYEAVKNLPPEEFKESMQAILNYSFDGKPPDTQGSIAHTVFTLVKPQIDANNQRYENGKKGGKKPNPNQDGTKPEPNRNQTVTKAEPNPNQDGTKPEPNVNVNVNVNVNDKDKNNMSGSEDGTPTHPEDKSADGAFLDKSGEVVDYLNQAVGTAFRKTSKDTKKHIRARFNDGYTLDDFKTVIDRKVEEWKGTELEKFLRPSTLFGSKFESYLNQKEEPKGKKTAFSNFLERDYDKGLMDSLVGR</sequence>
<evidence type="ECO:0000259" key="2">
    <source>
        <dbReference type="Pfam" id="PF09524"/>
    </source>
</evidence>
<feature type="domain" description="Phage conserved hypothetical protein C-terminal" evidence="2">
    <location>
        <begin position="153"/>
        <end position="224"/>
    </location>
</feature>
<proteinExistence type="predicted"/>
<feature type="compositionally biased region" description="Polar residues" evidence="1">
    <location>
        <begin position="87"/>
        <end position="103"/>
    </location>
</feature>
<evidence type="ECO:0000259" key="3">
    <source>
        <dbReference type="Pfam" id="PF19808"/>
    </source>
</evidence>
<dbReference type="Pfam" id="PF19808">
    <property type="entry name" value="DUF6291"/>
    <property type="match status" value="1"/>
</dbReference>
<dbReference type="Pfam" id="PF09524">
    <property type="entry name" value="Phg_2220_C"/>
    <property type="match status" value="1"/>
</dbReference>
<organism evidence="4">
    <name type="scientific">Siphoviridae sp. ctPsO101</name>
    <dbReference type="NCBI Taxonomy" id="2825487"/>
    <lineage>
        <taxon>Viruses</taxon>
        <taxon>Duplodnaviria</taxon>
        <taxon>Heunggongvirae</taxon>
        <taxon>Uroviricota</taxon>
        <taxon>Caudoviricetes</taxon>
    </lineage>
</organism>